<proteinExistence type="predicted"/>
<dbReference type="InterPro" id="IPR050600">
    <property type="entry name" value="SETD3_SETD6_MTase"/>
</dbReference>
<accession>A0A9P6C776</accession>
<organism evidence="5 6">
    <name type="scientific">Macrolepiota fuliginosa MF-IS2</name>
    <dbReference type="NCBI Taxonomy" id="1400762"/>
    <lineage>
        <taxon>Eukaryota</taxon>
        <taxon>Fungi</taxon>
        <taxon>Dikarya</taxon>
        <taxon>Basidiomycota</taxon>
        <taxon>Agaricomycotina</taxon>
        <taxon>Agaricomycetes</taxon>
        <taxon>Agaricomycetidae</taxon>
        <taxon>Agaricales</taxon>
        <taxon>Agaricineae</taxon>
        <taxon>Agaricaceae</taxon>
        <taxon>Macrolepiota</taxon>
    </lineage>
</organism>
<comment type="caution">
    <text evidence="5">The sequence shown here is derived from an EMBL/GenBank/DDBJ whole genome shotgun (WGS) entry which is preliminary data.</text>
</comment>
<dbReference type="EMBL" id="MU151092">
    <property type="protein sequence ID" value="KAF9451044.1"/>
    <property type="molecule type" value="Genomic_DNA"/>
</dbReference>
<keyword evidence="3" id="KW-0949">S-adenosyl-L-methionine</keyword>
<keyword evidence="1" id="KW-0489">Methyltransferase</keyword>
<dbReference type="GO" id="GO:0032259">
    <property type="term" value="P:methylation"/>
    <property type="evidence" value="ECO:0007669"/>
    <property type="project" value="UniProtKB-KW"/>
</dbReference>
<gene>
    <name evidence="5" type="ORF">P691DRAFT_797367</name>
</gene>
<sequence>MSDVHSLWRPLLEWLGEKGMETSNILVEARKAPGAGYGLFALQEIPPSTPLFKVPAKAMMNVRTLVGLYPKARPKLTATQIMSLHLLLHRPSSPTDVSKDAVFGPYISILPSDFQAHPLTWLIRPRDPRTEQEDLEIGHDLLEHVPKGVLGSLEEVAARFREDWQRVSQYLRDHSALLGAAKARGRKLPPLDSAMTELEFLWGWLNVNTRCVYHRLCSTRKDPDNMTMCPILDFANHTNHLPHTHPQASHAEVWDRAPSRSIGDDFVLLSPSDKTLYPGEEVFLKYGMHSNRTLFTEYGFINDVDTKALENGRVDCEADVLWRTLRFFAKRGNVGKWMEKLLKDEGYWGEWTIHSTPEPAHPSFRLMTALRLYHSVPMDKILPPHNDHEIVRTWYDTLLGNRDIVSPENEVAWRATLDKLCLGIDNETGVNLDNLNKVGREWPADSWVHYMRRSLLMLWLEQQHAAWCVHESLDRGEEF</sequence>
<dbReference type="InterPro" id="IPR044429">
    <property type="entry name" value="SETD4_SET"/>
</dbReference>
<keyword evidence="6" id="KW-1185">Reference proteome</keyword>
<evidence type="ECO:0000259" key="4">
    <source>
        <dbReference type="PROSITE" id="PS50280"/>
    </source>
</evidence>
<evidence type="ECO:0000256" key="1">
    <source>
        <dbReference type="ARBA" id="ARBA00022603"/>
    </source>
</evidence>
<dbReference type="GO" id="GO:0016279">
    <property type="term" value="F:protein-lysine N-methyltransferase activity"/>
    <property type="evidence" value="ECO:0007669"/>
    <property type="project" value="InterPro"/>
</dbReference>
<protein>
    <submittedName>
        <fullName evidence="5">SET domain-containing protein</fullName>
    </submittedName>
</protein>
<dbReference type="PANTHER" id="PTHR13271:SF47">
    <property type="entry name" value="ACTIN-HISTIDINE N-METHYLTRANSFERASE"/>
    <property type="match status" value="1"/>
</dbReference>
<feature type="domain" description="SET" evidence="4">
    <location>
        <begin position="18"/>
        <end position="287"/>
    </location>
</feature>
<dbReference type="InterPro" id="IPR001214">
    <property type="entry name" value="SET_dom"/>
</dbReference>
<dbReference type="PANTHER" id="PTHR13271">
    <property type="entry name" value="UNCHARACTERIZED PUTATIVE METHYLTRANSFERASE"/>
    <property type="match status" value="1"/>
</dbReference>
<dbReference type="SUPFAM" id="SSF82199">
    <property type="entry name" value="SET domain"/>
    <property type="match status" value="1"/>
</dbReference>
<dbReference type="InterPro" id="IPR046341">
    <property type="entry name" value="SET_dom_sf"/>
</dbReference>
<dbReference type="AlphaFoldDB" id="A0A9P6C776"/>
<name>A0A9P6C776_9AGAR</name>
<dbReference type="Proteomes" id="UP000807342">
    <property type="component" value="Unassembled WGS sequence"/>
</dbReference>
<dbReference type="Gene3D" id="3.90.1410.10">
    <property type="entry name" value="set domain protein methyltransferase, domain 1"/>
    <property type="match status" value="1"/>
</dbReference>
<keyword evidence="2" id="KW-0808">Transferase</keyword>
<reference evidence="5" key="1">
    <citation type="submission" date="2020-11" db="EMBL/GenBank/DDBJ databases">
        <authorList>
            <consortium name="DOE Joint Genome Institute"/>
            <person name="Ahrendt S."/>
            <person name="Riley R."/>
            <person name="Andreopoulos W."/>
            <person name="Labutti K."/>
            <person name="Pangilinan J."/>
            <person name="Ruiz-Duenas F.J."/>
            <person name="Barrasa J.M."/>
            <person name="Sanchez-Garcia M."/>
            <person name="Camarero S."/>
            <person name="Miyauchi S."/>
            <person name="Serrano A."/>
            <person name="Linde D."/>
            <person name="Babiker R."/>
            <person name="Drula E."/>
            <person name="Ayuso-Fernandez I."/>
            <person name="Pacheco R."/>
            <person name="Padilla G."/>
            <person name="Ferreira P."/>
            <person name="Barriuso J."/>
            <person name="Kellner H."/>
            <person name="Castanera R."/>
            <person name="Alfaro M."/>
            <person name="Ramirez L."/>
            <person name="Pisabarro A.G."/>
            <person name="Kuo A."/>
            <person name="Tritt A."/>
            <person name="Lipzen A."/>
            <person name="He G."/>
            <person name="Yan M."/>
            <person name="Ng V."/>
            <person name="Cullen D."/>
            <person name="Martin F."/>
            <person name="Rosso M.-N."/>
            <person name="Henrissat B."/>
            <person name="Hibbett D."/>
            <person name="Martinez A.T."/>
            <person name="Grigoriev I.V."/>
        </authorList>
    </citation>
    <scope>NUCLEOTIDE SEQUENCE</scope>
    <source>
        <strain evidence="5">MF-IS2</strain>
    </source>
</reference>
<evidence type="ECO:0000256" key="2">
    <source>
        <dbReference type="ARBA" id="ARBA00022679"/>
    </source>
</evidence>
<dbReference type="CDD" id="cd19177">
    <property type="entry name" value="SET_SETD4"/>
    <property type="match status" value="1"/>
</dbReference>
<dbReference type="PROSITE" id="PS50280">
    <property type="entry name" value="SET"/>
    <property type="match status" value="1"/>
</dbReference>
<evidence type="ECO:0000313" key="6">
    <source>
        <dbReference type="Proteomes" id="UP000807342"/>
    </source>
</evidence>
<evidence type="ECO:0000313" key="5">
    <source>
        <dbReference type="EMBL" id="KAF9451044.1"/>
    </source>
</evidence>
<evidence type="ECO:0000256" key="3">
    <source>
        <dbReference type="ARBA" id="ARBA00022691"/>
    </source>
</evidence>
<dbReference type="OrthoDB" id="341421at2759"/>